<dbReference type="Proteomes" id="UP001500665">
    <property type="component" value="Unassembled WGS sequence"/>
</dbReference>
<reference evidence="2" key="1">
    <citation type="journal article" date="2019" name="Int. J. Syst. Evol. Microbiol.">
        <title>The Global Catalogue of Microorganisms (GCM) 10K type strain sequencing project: providing services to taxonomists for standard genome sequencing and annotation.</title>
        <authorList>
            <consortium name="The Broad Institute Genomics Platform"/>
            <consortium name="The Broad Institute Genome Sequencing Center for Infectious Disease"/>
            <person name="Wu L."/>
            <person name="Ma J."/>
        </authorList>
    </citation>
    <scope>NUCLEOTIDE SEQUENCE [LARGE SCALE GENOMIC DNA]</scope>
    <source>
        <strain evidence="2">JCM 10696</strain>
    </source>
</reference>
<comment type="caution">
    <text evidence="1">The sequence shown here is derived from an EMBL/GenBank/DDBJ whole genome shotgun (WGS) entry which is preliminary data.</text>
</comment>
<accession>A0ABP4BE01</accession>
<name>A0ABP4BE01_9ACTN</name>
<organism evidence="1 2">
    <name type="scientific">Actinocorallia libanotica</name>
    <dbReference type="NCBI Taxonomy" id="46162"/>
    <lineage>
        <taxon>Bacteria</taxon>
        <taxon>Bacillati</taxon>
        <taxon>Actinomycetota</taxon>
        <taxon>Actinomycetes</taxon>
        <taxon>Streptosporangiales</taxon>
        <taxon>Thermomonosporaceae</taxon>
        <taxon>Actinocorallia</taxon>
    </lineage>
</organism>
<dbReference type="EMBL" id="BAAAHH010000007">
    <property type="protein sequence ID" value="GAA0948064.1"/>
    <property type="molecule type" value="Genomic_DNA"/>
</dbReference>
<keyword evidence="2" id="KW-1185">Reference proteome</keyword>
<evidence type="ECO:0000313" key="2">
    <source>
        <dbReference type="Proteomes" id="UP001500665"/>
    </source>
</evidence>
<dbReference type="RefSeq" id="WP_344239894.1">
    <property type="nucleotide sequence ID" value="NZ_BAAAHH010000007.1"/>
</dbReference>
<proteinExistence type="predicted"/>
<sequence length="93" mass="9492">MTTLNKDTGIAASVLGATDLQLCRDLEGASAYGVSALMGGGVVMSQRWRGLNETIMNGGAAAAGVIAAPFAHPTQAPAVRRSVLAPYPERPPV</sequence>
<gene>
    <name evidence="1" type="ORF">GCM10009550_24100</name>
</gene>
<evidence type="ECO:0000313" key="1">
    <source>
        <dbReference type="EMBL" id="GAA0948064.1"/>
    </source>
</evidence>
<protein>
    <submittedName>
        <fullName evidence="1">Uncharacterized protein</fullName>
    </submittedName>
</protein>